<accession>A0A2I0UYN9</accession>
<name>A0A2I0UYN9_9BACI</name>
<gene>
    <name evidence="2" type="ORF">CRI88_15715</name>
</gene>
<dbReference type="InterPro" id="IPR024976">
    <property type="entry name" value="DUF3885"/>
</dbReference>
<dbReference type="AlphaFoldDB" id="A0A2I0UYN9"/>
<reference evidence="2 3" key="1">
    <citation type="submission" date="2017-10" db="EMBL/GenBank/DDBJ databases">
        <title>Draft genome of Lysinibacillus fusiformis strain Juneja, a laboratory-derived pathogen of Drosophila melanogaster.</title>
        <authorList>
            <person name="Smith B.R."/>
            <person name="Unckless R.L."/>
        </authorList>
    </citation>
    <scope>NUCLEOTIDE SEQUENCE [LARGE SCALE GENOMIC DNA]</scope>
    <source>
        <strain evidence="2 3">Juneja</strain>
    </source>
</reference>
<comment type="caution">
    <text evidence="2">The sequence shown here is derived from an EMBL/GenBank/DDBJ whole genome shotgun (WGS) entry which is preliminary data.</text>
</comment>
<dbReference type="EMBL" id="PDFK01000004">
    <property type="protein sequence ID" value="PKU51119.1"/>
    <property type="molecule type" value="Genomic_DNA"/>
</dbReference>
<dbReference type="Pfam" id="PF13021">
    <property type="entry name" value="DUF3885"/>
    <property type="match status" value="1"/>
</dbReference>
<evidence type="ECO:0000313" key="3">
    <source>
        <dbReference type="Proteomes" id="UP000234956"/>
    </source>
</evidence>
<organism evidence="2 3">
    <name type="scientific">Lysinibacillus fusiformis</name>
    <dbReference type="NCBI Taxonomy" id="28031"/>
    <lineage>
        <taxon>Bacteria</taxon>
        <taxon>Bacillati</taxon>
        <taxon>Bacillota</taxon>
        <taxon>Bacilli</taxon>
        <taxon>Bacillales</taxon>
        <taxon>Bacillaceae</taxon>
        <taxon>Lysinibacillus</taxon>
    </lineage>
</organism>
<protein>
    <submittedName>
        <fullName evidence="2">DUF3885 domain-containing protein</fullName>
    </submittedName>
</protein>
<evidence type="ECO:0000259" key="1">
    <source>
        <dbReference type="Pfam" id="PF13021"/>
    </source>
</evidence>
<feature type="domain" description="DUF3885" evidence="1">
    <location>
        <begin position="3"/>
        <end position="204"/>
    </location>
</feature>
<sequence>MLLNDYMNENFPSLLLRPPLFYNWEIGIRFELGVERAREYDYEDRLYIQEVYKRAVTLFEALHLQDEEIFMVVDINDLGGRKTYQHKARIFSPYIYDKSVLYKLKHTEMSSIFPEDDEDGKYKTHRFTLACKTSDLKYIPLLKAVCNQDLGIQPSIFHRIYFLNIKKKTIFHVYDDRGCDLLATSPESIRDIYYTYNDWILDYDKDKIDKVFK</sequence>
<dbReference type="RefSeq" id="WP_058844673.1">
    <property type="nucleotide sequence ID" value="NZ_PDFK01000004.1"/>
</dbReference>
<evidence type="ECO:0000313" key="2">
    <source>
        <dbReference type="EMBL" id="PKU51119.1"/>
    </source>
</evidence>
<dbReference type="Proteomes" id="UP000234956">
    <property type="component" value="Unassembled WGS sequence"/>
</dbReference>
<proteinExistence type="predicted"/>